<sequence length="187" mass="20361">MNRAFLYLSGDSYPDDDYIEHNLRERLNAAGMLFVGQTEFCGTDMGFQARKSALWSTSSNHPGNRVIAIGRSSGGRIASLAAAEGAPIAAVIVLGYPFRVPGEDEDPARTSHLATIATPTLILQGTADPYGTKAVAERRYPLSPFVRIVELDASHEFNVSAARWDQVVALILQHVESCRTPLGQLFR</sequence>
<dbReference type="Pfam" id="PF20408">
    <property type="entry name" value="Abhydrolase_11"/>
    <property type="match status" value="1"/>
</dbReference>
<accession>A0AAW9RP64</accession>
<dbReference type="RefSeq" id="WP_340329730.1">
    <property type="nucleotide sequence ID" value="NZ_JAZHOF010000004.1"/>
</dbReference>
<organism evidence="2 3">
    <name type="scientific">Microbaculum marinum</name>
    <dbReference type="NCBI Taxonomy" id="1764581"/>
    <lineage>
        <taxon>Bacteria</taxon>
        <taxon>Pseudomonadati</taxon>
        <taxon>Pseudomonadota</taxon>
        <taxon>Alphaproteobacteria</taxon>
        <taxon>Hyphomicrobiales</taxon>
        <taxon>Tepidamorphaceae</taxon>
        <taxon>Microbaculum</taxon>
    </lineage>
</organism>
<protein>
    <submittedName>
        <fullName evidence="2">Alpha/beta family hydrolase</fullName>
    </submittedName>
</protein>
<dbReference type="GO" id="GO:0016787">
    <property type="term" value="F:hydrolase activity"/>
    <property type="evidence" value="ECO:0007669"/>
    <property type="project" value="UniProtKB-KW"/>
</dbReference>
<dbReference type="EMBL" id="JAZHOF010000004">
    <property type="protein sequence ID" value="MEJ8572032.1"/>
    <property type="molecule type" value="Genomic_DNA"/>
</dbReference>
<name>A0AAW9RP64_9HYPH</name>
<dbReference type="InterPro" id="IPR026555">
    <property type="entry name" value="NSL3/Tex30"/>
</dbReference>
<dbReference type="AlphaFoldDB" id="A0AAW9RP64"/>
<dbReference type="SUPFAM" id="SSF53474">
    <property type="entry name" value="alpha/beta-Hydrolases"/>
    <property type="match status" value="1"/>
</dbReference>
<dbReference type="PANTHER" id="PTHR13136:SF11">
    <property type="entry name" value="TESTIS-EXPRESSED PROTEIN 30"/>
    <property type="match status" value="1"/>
</dbReference>
<dbReference type="Proteomes" id="UP001378188">
    <property type="component" value="Unassembled WGS sequence"/>
</dbReference>
<reference evidence="2 3" key="1">
    <citation type="submission" date="2024-02" db="EMBL/GenBank/DDBJ databases">
        <title>Genome analysis and characterization of Microbaculum marinisediminis sp. nov., isolated from marine sediment.</title>
        <authorList>
            <person name="Du Z.-J."/>
            <person name="Ye Y.-Q."/>
            <person name="Zhang Z.-R."/>
            <person name="Yuan S.-M."/>
            <person name="Zhang X.-Y."/>
        </authorList>
    </citation>
    <scope>NUCLEOTIDE SEQUENCE [LARGE SCALE GENOMIC DNA]</scope>
    <source>
        <strain evidence="2 3">SDUM1044001</strain>
    </source>
</reference>
<feature type="domain" description="KANL3/Tex30 alpha/beta hydrolase-like" evidence="1">
    <location>
        <begin position="63"/>
        <end position="160"/>
    </location>
</feature>
<dbReference type="Gene3D" id="3.40.50.1820">
    <property type="entry name" value="alpha/beta hydrolase"/>
    <property type="match status" value="1"/>
</dbReference>
<comment type="caution">
    <text evidence="2">The sequence shown here is derived from an EMBL/GenBank/DDBJ whole genome shotgun (WGS) entry which is preliminary data.</text>
</comment>
<dbReference type="InterPro" id="IPR029058">
    <property type="entry name" value="AB_hydrolase_fold"/>
</dbReference>
<proteinExistence type="predicted"/>
<gene>
    <name evidence="2" type="ORF">V3328_11140</name>
</gene>
<evidence type="ECO:0000259" key="1">
    <source>
        <dbReference type="Pfam" id="PF20408"/>
    </source>
</evidence>
<keyword evidence="3" id="KW-1185">Reference proteome</keyword>
<evidence type="ECO:0000313" key="3">
    <source>
        <dbReference type="Proteomes" id="UP001378188"/>
    </source>
</evidence>
<keyword evidence="2" id="KW-0378">Hydrolase</keyword>
<dbReference type="PANTHER" id="PTHR13136">
    <property type="entry name" value="TESTIS DEVELOPMENT PROTEIN PRTD"/>
    <property type="match status" value="1"/>
</dbReference>
<dbReference type="InterPro" id="IPR046879">
    <property type="entry name" value="KANL3/Tex30_Abhydrolase"/>
</dbReference>
<evidence type="ECO:0000313" key="2">
    <source>
        <dbReference type="EMBL" id="MEJ8572032.1"/>
    </source>
</evidence>